<feature type="compositionally biased region" description="Low complexity" evidence="1">
    <location>
        <begin position="53"/>
        <end position="69"/>
    </location>
</feature>
<evidence type="ECO:0000313" key="2">
    <source>
        <dbReference type="Proteomes" id="UP000887574"/>
    </source>
</evidence>
<feature type="compositionally biased region" description="Low complexity" evidence="1">
    <location>
        <begin position="195"/>
        <end position="208"/>
    </location>
</feature>
<evidence type="ECO:0000256" key="1">
    <source>
        <dbReference type="SAM" id="MobiDB-lite"/>
    </source>
</evidence>
<feature type="region of interest" description="Disordered" evidence="1">
    <location>
        <begin position="1"/>
        <end position="80"/>
    </location>
</feature>
<name>A0A915DGK0_9BILA</name>
<reference evidence="3" key="1">
    <citation type="submission" date="2022-11" db="UniProtKB">
        <authorList>
            <consortium name="WormBaseParasite"/>
        </authorList>
    </citation>
    <scope>IDENTIFICATION</scope>
</reference>
<organism evidence="2 3">
    <name type="scientific">Ditylenchus dipsaci</name>
    <dbReference type="NCBI Taxonomy" id="166011"/>
    <lineage>
        <taxon>Eukaryota</taxon>
        <taxon>Metazoa</taxon>
        <taxon>Ecdysozoa</taxon>
        <taxon>Nematoda</taxon>
        <taxon>Chromadorea</taxon>
        <taxon>Rhabditida</taxon>
        <taxon>Tylenchina</taxon>
        <taxon>Tylenchomorpha</taxon>
        <taxon>Sphaerularioidea</taxon>
        <taxon>Anguinidae</taxon>
        <taxon>Anguininae</taxon>
        <taxon>Ditylenchus</taxon>
    </lineage>
</organism>
<protein>
    <submittedName>
        <fullName evidence="3">Uncharacterized protein</fullName>
    </submittedName>
</protein>
<feature type="compositionally biased region" description="Low complexity" evidence="1">
    <location>
        <begin position="144"/>
        <end position="167"/>
    </location>
</feature>
<evidence type="ECO:0000313" key="3">
    <source>
        <dbReference type="WBParaSite" id="jg19644"/>
    </source>
</evidence>
<keyword evidence="2" id="KW-1185">Reference proteome</keyword>
<dbReference type="AlphaFoldDB" id="A0A915DGK0"/>
<feature type="compositionally biased region" description="Low complexity" evidence="1">
    <location>
        <begin position="1"/>
        <end position="26"/>
    </location>
</feature>
<feature type="region of interest" description="Disordered" evidence="1">
    <location>
        <begin position="118"/>
        <end position="225"/>
    </location>
</feature>
<proteinExistence type="predicted"/>
<dbReference type="Proteomes" id="UP000887574">
    <property type="component" value="Unplaced"/>
</dbReference>
<accession>A0A915DGK0</accession>
<dbReference type="WBParaSite" id="jg19644">
    <property type="protein sequence ID" value="jg19644"/>
    <property type="gene ID" value="jg19644"/>
</dbReference>
<feature type="region of interest" description="Disordered" evidence="1">
    <location>
        <begin position="353"/>
        <end position="377"/>
    </location>
</feature>
<sequence length="377" mass="41361">MAMPQQWWQQQQPGSNPQQQQIPPSSMVDENPGKTVEKSGLPPPPPVIFFPMGQGQAQNGQPQPFPAFAKEVMGGGQQRKDFGVQQQLQFPVFKNFIPQRTASKWNHLNRIFLASQKPQWEEQSDSDSNSQENVTPAQTTDELAAANQDSKSSSSGSSEQQQPQQASGNNKDSDDVWLVAPPHRTQPPPQPHMVDASTDDSSAPTPSSLIHPPAFSPPKEPPAMTTHRLSTASFIEPDQAVSFTSFAHISKQLPIKLSFTKNHQKPLPPPTLPPRLNLSSQNLVYHPLIAVEDNYSELIESNSHLEPLPSQIYRTDSEASIISGSSNHLDEVEEKGQGLTNLTQISTKAAEIPTNFGKETTETASNSLNFGSEKEKV</sequence>